<sequence length="345" mass="37219">MALGIQDSAASIGKAGLRVSRLAYGGVPLGNYPTKLSDSEAAAAITCAYDLGIRYFDVAPLYGHGLAEHRLGAVLREVARNSFVLSTKVGRRLVPAPDKALKADPMAGIFEDPLPFSLTNDYSYDGVMRSVEDSMQRLGLASIDILHIHNIDPNNHEPEALEALFSQCMAEGYRALEQLRREGTIKAIGVGNNSLAMCERFARAGDFDCFMMAGHFNLLDQGATASFLPYCQNRNIRILLGSPFASGLLVAKEPAKAFYMYKKPDQEVLDRVRAIRRVCADHGVSMAAAALQFPLLHPAVATIVPGMRTAEEVGECVAAFTQNVPDALFADLQSVGLIDAGLTLQ</sequence>
<reference evidence="2 3" key="1">
    <citation type="submission" date="2023-02" db="EMBL/GenBank/DDBJ databases">
        <title>Devosia algicola sp. nov., isolated from the phycosphere of marine algae.</title>
        <authorList>
            <person name="Kim J.M."/>
            <person name="Lee J.K."/>
            <person name="Choi B.J."/>
            <person name="Bayburt H."/>
            <person name="Jeon C.O."/>
        </authorList>
    </citation>
    <scope>NUCLEOTIDE SEQUENCE [LARGE SCALE GENOMIC DNA]</scope>
    <source>
        <strain evidence="2 3">G20-9</strain>
    </source>
</reference>
<proteinExistence type="predicted"/>
<accession>A0ABY7YRI8</accession>
<dbReference type="Gene3D" id="3.20.20.100">
    <property type="entry name" value="NADP-dependent oxidoreductase domain"/>
    <property type="match status" value="1"/>
</dbReference>
<feature type="domain" description="NADP-dependent oxidoreductase" evidence="1">
    <location>
        <begin position="21"/>
        <end position="334"/>
    </location>
</feature>
<dbReference type="Proteomes" id="UP001220530">
    <property type="component" value="Chromosome"/>
</dbReference>
<protein>
    <submittedName>
        <fullName evidence="2">Aldo/keto reductase</fullName>
    </submittedName>
</protein>
<dbReference type="PANTHER" id="PTHR42686">
    <property type="entry name" value="GH17980P-RELATED"/>
    <property type="match status" value="1"/>
</dbReference>
<dbReference type="InterPro" id="IPR020471">
    <property type="entry name" value="AKR"/>
</dbReference>
<dbReference type="EMBL" id="CP118246">
    <property type="protein sequence ID" value="WDR03938.1"/>
    <property type="molecule type" value="Genomic_DNA"/>
</dbReference>
<evidence type="ECO:0000313" key="3">
    <source>
        <dbReference type="Proteomes" id="UP001220530"/>
    </source>
</evidence>
<dbReference type="RefSeq" id="WP_282220325.1">
    <property type="nucleotide sequence ID" value="NZ_CP118246.1"/>
</dbReference>
<organism evidence="2 3">
    <name type="scientific">Devosia algicola</name>
    <dbReference type="NCBI Taxonomy" id="3026418"/>
    <lineage>
        <taxon>Bacteria</taxon>
        <taxon>Pseudomonadati</taxon>
        <taxon>Pseudomonadota</taxon>
        <taxon>Alphaproteobacteria</taxon>
        <taxon>Hyphomicrobiales</taxon>
        <taxon>Devosiaceae</taxon>
        <taxon>Devosia</taxon>
    </lineage>
</organism>
<evidence type="ECO:0000259" key="1">
    <source>
        <dbReference type="Pfam" id="PF00248"/>
    </source>
</evidence>
<name>A0ABY7YRI8_9HYPH</name>
<dbReference type="InterPro" id="IPR036812">
    <property type="entry name" value="NAD(P)_OxRdtase_dom_sf"/>
</dbReference>
<dbReference type="SUPFAM" id="SSF51430">
    <property type="entry name" value="NAD(P)-linked oxidoreductase"/>
    <property type="match status" value="1"/>
</dbReference>
<dbReference type="PANTHER" id="PTHR42686:SF1">
    <property type="entry name" value="GH17980P-RELATED"/>
    <property type="match status" value="1"/>
</dbReference>
<gene>
    <name evidence="2" type="ORF">PSQ19_07915</name>
</gene>
<dbReference type="InterPro" id="IPR023210">
    <property type="entry name" value="NADP_OxRdtase_dom"/>
</dbReference>
<evidence type="ECO:0000313" key="2">
    <source>
        <dbReference type="EMBL" id="WDR03938.1"/>
    </source>
</evidence>
<dbReference type="Pfam" id="PF00248">
    <property type="entry name" value="Aldo_ket_red"/>
    <property type="match status" value="1"/>
</dbReference>
<keyword evidence="3" id="KW-1185">Reference proteome</keyword>